<dbReference type="EMBL" id="JXAL01000014">
    <property type="protein sequence ID" value="KIL36209.1"/>
    <property type="molecule type" value="Genomic_DNA"/>
</dbReference>
<accession>A0ABR5A587</accession>
<evidence type="ECO:0000313" key="2">
    <source>
        <dbReference type="Proteomes" id="UP000054526"/>
    </source>
</evidence>
<organism evidence="1 2">
    <name type="scientific">Cohnella kolymensis</name>
    <dbReference type="NCBI Taxonomy" id="1590652"/>
    <lineage>
        <taxon>Bacteria</taxon>
        <taxon>Bacillati</taxon>
        <taxon>Bacillota</taxon>
        <taxon>Bacilli</taxon>
        <taxon>Bacillales</taxon>
        <taxon>Paenibacillaceae</taxon>
        <taxon>Cohnella</taxon>
    </lineage>
</organism>
<name>A0ABR5A587_9BACL</name>
<evidence type="ECO:0000313" key="1">
    <source>
        <dbReference type="EMBL" id="KIL36209.1"/>
    </source>
</evidence>
<keyword evidence="2" id="KW-1185">Reference proteome</keyword>
<proteinExistence type="predicted"/>
<sequence>MREAQEEDWDGLIRTIVLNMNLIIMKQPKISWIAFDENERIKAESLLKDNWGETRSVKTQGEYFFDEQLNPMVNYQDVIKPIINAAKRVPNEVTKGRHEFEQKLYVNMLGHFIAIRGFEYEFISESIETTTVVDDGGKVASLLFKTLESEEKMLIFEDEIEKWMFDDDGEVILK</sequence>
<gene>
    <name evidence="1" type="ORF">SD71_09690</name>
</gene>
<dbReference type="Proteomes" id="UP000054526">
    <property type="component" value="Unassembled WGS sequence"/>
</dbReference>
<reference evidence="1 2" key="1">
    <citation type="submission" date="2014-12" db="EMBL/GenBank/DDBJ databases">
        <title>Draft genome sequence of Cohnella kolymensis strain B-2846.</title>
        <authorList>
            <person name="Karlyshev A.V."/>
            <person name="Kudryashova E.B."/>
        </authorList>
    </citation>
    <scope>NUCLEOTIDE SEQUENCE [LARGE SCALE GENOMIC DNA]</scope>
    <source>
        <strain evidence="1 2">VKM B-2846</strain>
    </source>
</reference>
<protein>
    <submittedName>
        <fullName evidence="1">Uncharacterized protein</fullName>
    </submittedName>
</protein>
<dbReference type="RefSeq" id="WP_041062178.1">
    <property type="nucleotide sequence ID" value="NZ_JXAL01000014.1"/>
</dbReference>
<comment type="caution">
    <text evidence="1">The sequence shown here is derived from an EMBL/GenBank/DDBJ whole genome shotgun (WGS) entry which is preliminary data.</text>
</comment>